<evidence type="ECO:0000313" key="2">
    <source>
        <dbReference type="EMBL" id="KAJ4398053.1"/>
    </source>
</evidence>
<feature type="compositionally biased region" description="Basic and acidic residues" evidence="1">
    <location>
        <begin position="426"/>
        <end position="436"/>
    </location>
</feature>
<dbReference type="Proteomes" id="UP001140510">
    <property type="component" value="Unassembled WGS sequence"/>
</dbReference>
<accession>A0A9W8Z367</accession>
<feature type="compositionally biased region" description="Polar residues" evidence="1">
    <location>
        <begin position="166"/>
        <end position="177"/>
    </location>
</feature>
<feature type="compositionally biased region" description="Basic and acidic residues" evidence="1">
    <location>
        <begin position="1"/>
        <end position="27"/>
    </location>
</feature>
<dbReference type="EMBL" id="JAPEVA010000141">
    <property type="protein sequence ID" value="KAJ4398053.1"/>
    <property type="molecule type" value="Genomic_DNA"/>
</dbReference>
<feature type="compositionally biased region" description="Low complexity" evidence="1">
    <location>
        <begin position="28"/>
        <end position="51"/>
    </location>
</feature>
<reference evidence="2" key="1">
    <citation type="submission" date="2022-10" db="EMBL/GenBank/DDBJ databases">
        <title>Tapping the CABI collections for fungal endophytes: first genome assemblies for Collariella, Neodidymelliopsis, Ascochyta clinopodiicola, Didymella pomorum, Didymosphaeria variabile, Neocosmospora piperis and Neocucurbitaria cava.</title>
        <authorList>
            <person name="Hill R."/>
        </authorList>
    </citation>
    <scope>NUCLEOTIDE SEQUENCE</scope>
    <source>
        <strain evidence="2">IMI 355091</strain>
    </source>
</reference>
<feature type="region of interest" description="Disordered" evidence="1">
    <location>
        <begin position="333"/>
        <end position="447"/>
    </location>
</feature>
<feature type="compositionally biased region" description="Polar residues" evidence="1">
    <location>
        <begin position="437"/>
        <end position="447"/>
    </location>
</feature>
<proteinExistence type="predicted"/>
<feature type="compositionally biased region" description="Basic and acidic residues" evidence="1">
    <location>
        <begin position="178"/>
        <end position="197"/>
    </location>
</feature>
<dbReference type="OrthoDB" id="2590867at2759"/>
<dbReference type="PANTHER" id="PTHR39606:SF1">
    <property type="entry name" value="CELL SURFACE PROTEIN"/>
    <property type="match status" value="1"/>
</dbReference>
<name>A0A9W8Z367_9PLEO</name>
<gene>
    <name evidence="2" type="ORF">N0V91_010518</name>
</gene>
<feature type="compositionally biased region" description="Low complexity" evidence="1">
    <location>
        <begin position="333"/>
        <end position="359"/>
    </location>
</feature>
<feature type="compositionally biased region" description="Low complexity" evidence="1">
    <location>
        <begin position="253"/>
        <end position="269"/>
    </location>
</feature>
<evidence type="ECO:0000313" key="3">
    <source>
        <dbReference type="Proteomes" id="UP001140510"/>
    </source>
</evidence>
<feature type="compositionally biased region" description="Gly residues" evidence="1">
    <location>
        <begin position="82"/>
        <end position="93"/>
    </location>
</feature>
<keyword evidence="3" id="KW-1185">Reference proteome</keyword>
<feature type="compositionally biased region" description="Basic and acidic residues" evidence="1">
    <location>
        <begin position="230"/>
        <end position="248"/>
    </location>
</feature>
<dbReference type="AlphaFoldDB" id="A0A9W8Z367"/>
<feature type="region of interest" description="Disordered" evidence="1">
    <location>
        <begin position="1"/>
        <end position="315"/>
    </location>
</feature>
<comment type="caution">
    <text evidence="2">The sequence shown here is derived from an EMBL/GenBank/DDBJ whole genome shotgun (WGS) entry which is preliminary data.</text>
</comment>
<evidence type="ECO:0000256" key="1">
    <source>
        <dbReference type="SAM" id="MobiDB-lite"/>
    </source>
</evidence>
<organism evidence="2 3">
    <name type="scientific">Didymella pomorum</name>
    <dbReference type="NCBI Taxonomy" id="749634"/>
    <lineage>
        <taxon>Eukaryota</taxon>
        <taxon>Fungi</taxon>
        <taxon>Dikarya</taxon>
        <taxon>Ascomycota</taxon>
        <taxon>Pezizomycotina</taxon>
        <taxon>Dothideomycetes</taxon>
        <taxon>Pleosporomycetidae</taxon>
        <taxon>Pleosporales</taxon>
        <taxon>Pleosporineae</taxon>
        <taxon>Didymellaceae</taxon>
        <taxon>Didymella</taxon>
    </lineage>
</organism>
<feature type="compositionally biased region" description="Gly residues" evidence="1">
    <location>
        <begin position="99"/>
        <end position="119"/>
    </location>
</feature>
<sequence length="447" mass="44549">MSGAMEKIKAKVENVLHKDKDTTHDTTHTSTTGTHTTGTHTTGTGLAGSTHNDPTGPHSSHTANAADPRVDSDRYGTAGNTAGAGGIGAGQYGTTGTHGTTGSGLTGSHGSTTGTGSGLTGHSTTYGSDPTGPHNSHLANKADPRVDSDRVGPAGNSASVGGYGNETHTSGQQTYQTDGKKLPDALLEDHSRAEHHSGAGLTHSSHTNTGNGLTGSNTHSSNTYGSDPTGPHDSKLANKLDPRVDSDRYGSAGNTTGQYGSSTGTHTGSGLAGGAPHTGSHTGSHIGSDPSGPHNTHLANQADPRVDSDRYGAAGNTAGAGGYGAGQYGSTGTHTSSGLTGHNTTGSGLTGTHGSSSYSDPSGPHDSRLANQADPRVDSNRYGGQGNTYGTTQGSGLTGTNHPGHVGNDNANKTAGPHGSNLLNKLDPRVDSDLDGSKTTGGDRTYG</sequence>
<feature type="compositionally biased region" description="Basic and acidic residues" evidence="1">
    <location>
        <begin position="140"/>
        <end position="150"/>
    </location>
</feature>
<protein>
    <submittedName>
        <fullName evidence="2">Uncharacterized protein</fullName>
    </submittedName>
</protein>
<feature type="compositionally biased region" description="Low complexity" evidence="1">
    <location>
        <begin position="204"/>
        <end position="223"/>
    </location>
</feature>
<dbReference type="PANTHER" id="PTHR39606">
    <property type="entry name" value="SURFACE PROTEIN, PUTATIVE-RELATED"/>
    <property type="match status" value="1"/>
</dbReference>